<dbReference type="GO" id="GO:0032456">
    <property type="term" value="P:endocytic recycling"/>
    <property type="evidence" value="ECO:0007669"/>
    <property type="project" value="TreeGrafter"/>
</dbReference>
<sequence length="1236" mass="135681">MEAVPRMPMICLELKEAGEFELGPTVRQYIQINYGENPENYSEAMKKLEQLRQSVVNIPRDFEGCNTLRKYCGQLHFLQSRVPMATGQEAAVPVTWTDAFSGRNITHEDINYEQACVLYNLGALHSLLGAVDNRLSDEGMKVSCTHFQCSAGAFTHLRDHFNHSYSSDMSSQALSINISLMLAQAQECLLEKTLLDNRKSHLIAKICAQVCDYYKDCLRVLDNSECVPGRLQKEWRKLISMKISYFSAITHLHMGKQSEEQQKYGEAVAYFHSSLDKLNEAIKQSKGQLESVQEALKFTMDVIGGKYNSAKKENDFIYHESVPGLDMLVAVKDICHAGASLVKPLPVSLTDQSVTGPDLFSKLVPMATHEASSLYSEEKAKLLRDIVAKIEDKNQILEKFMESLSSDSVYKIDMFKSLPDALLEKCAFLSVRPDTVKNLVQAMQALSNVYTDVGSSLDEVRSALEEDEVGEKSLMEVVGQKGLPMRPAVFQNIQKELKKYEAAHQAASDSNTELHKAMNQHIPNIRLLQGSIEELRKSLPQPELSQDEMSSLQKMKTILGKVDEMRKQRISLESQLRDLIHKDDITGVLVTTDRAEIKTLFAEQLKKYDQLKGYIEQNLVAQDNILKALTEANVQYAPVRKTLTFTEQQWKSTVQALIASFEAYEDLMKKAEEGRDFYQDLDKKTSALLDKTKSYCQTREGERVALLEKEIGKGPPPRAVARKPEVGQKVIGRMSGPSSLESVGPSIASFDDLPQELQSLPPNLNLPRGPVLSNPVPHGGTPVSWSQGASPFPPTQFPNPQVPTTDPKLRQQLAHHIPQAPYGQPSSPVQIPGPPTQQFQVRPAGGITPVHPQVNQSTTPQVPAQGYNPALWQQAHSGPIAVTGGYSVPPQMGQIAQNFIRPGLPGQPQVSLPNSLGQQMPTGMPQSSSVQQIIQGAPCQRFTTQPRQSIPSTTSRSAFPGQILSPFPPGQVQPPMPGQAQQQSGLPSGYQPALLPHTQTPLGPLTVPHPQGALIPGQAQPQSTLSNQFHPGQLPQNRPQPYMGYATTSFPSSQTQQNPAPHQVHPGTQVFPQAPLSQNSQVPFSPCQPQMQPGAVPPQSNVYSFAPTHMGQQIIPSQFNTMFNGPRGQPMCISDQSQILGPQNVAHSSSGQAVAPVMDNPVPPSLGSTLKPTPSPVQVSSQNQISTPRPDLPSSSLGSQNLEPQSTSSAVSTDKISSDSTTNLDFLQNKVDNLSI</sequence>
<name>A0A8C1YNW3_CYPCA</name>
<dbReference type="Pfam" id="PF03097">
    <property type="entry name" value="BRO1"/>
    <property type="match status" value="1"/>
</dbReference>
<feature type="compositionally biased region" description="Pro residues" evidence="5">
    <location>
        <begin position="966"/>
        <end position="977"/>
    </location>
</feature>
<dbReference type="SMART" id="SM01041">
    <property type="entry name" value="BRO1"/>
    <property type="match status" value="1"/>
</dbReference>
<protein>
    <submittedName>
        <fullName evidence="7">Protein tyrosine phosphatase, non-receptor type 23, b</fullName>
    </submittedName>
</protein>
<keyword evidence="4" id="KW-0967">Endosome</keyword>
<comment type="subcellular location">
    <subcellularLocation>
        <location evidence="2">Cytoplasm</location>
    </subcellularLocation>
    <subcellularLocation>
        <location evidence="1">Endosome</location>
    </subcellularLocation>
</comment>
<reference evidence="7" key="1">
    <citation type="submission" date="2025-08" db="UniProtKB">
        <authorList>
            <consortium name="Ensembl"/>
        </authorList>
    </citation>
    <scope>IDENTIFICATION</scope>
</reference>
<dbReference type="AlphaFoldDB" id="A0A8C1YNW3"/>
<feature type="domain" description="BRO1" evidence="6">
    <location>
        <begin position="8"/>
        <end position="397"/>
    </location>
</feature>
<evidence type="ECO:0000256" key="3">
    <source>
        <dbReference type="ARBA" id="ARBA00022490"/>
    </source>
</evidence>
<evidence type="ECO:0000259" key="6">
    <source>
        <dbReference type="PROSITE" id="PS51180"/>
    </source>
</evidence>
<feature type="region of interest" description="Disordered" evidence="5">
    <location>
        <begin position="778"/>
        <end position="806"/>
    </location>
</feature>
<evidence type="ECO:0000256" key="4">
    <source>
        <dbReference type="ARBA" id="ARBA00022753"/>
    </source>
</evidence>
<dbReference type="InterPro" id="IPR004328">
    <property type="entry name" value="BRO1_dom"/>
</dbReference>
<feature type="region of interest" description="Disordered" evidence="5">
    <location>
        <begin position="898"/>
        <end position="1064"/>
    </location>
</feature>
<dbReference type="GO" id="GO:0045022">
    <property type="term" value="P:early endosome to late endosome transport"/>
    <property type="evidence" value="ECO:0007669"/>
    <property type="project" value="TreeGrafter"/>
</dbReference>
<proteinExistence type="predicted"/>
<feature type="compositionally biased region" description="Polar residues" evidence="5">
    <location>
        <begin position="908"/>
        <end position="934"/>
    </location>
</feature>
<feature type="compositionally biased region" description="Pro residues" evidence="5">
    <location>
        <begin position="791"/>
        <end position="801"/>
    </location>
</feature>
<dbReference type="GO" id="GO:0005768">
    <property type="term" value="C:endosome"/>
    <property type="evidence" value="ECO:0007669"/>
    <property type="project" value="UniProtKB-SubCell"/>
</dbReference>
<dbReference type="GO" id="GO:0043328">
    <property type="term" value="P:protein transport to vacuole involved in ubiquitin-dependent protein catabolic process via the multivesicular body sorting pathway"/>
    <property type="evidence" value="ECO:0007669"/>
    <property type="project" value="TreeGrafter"/>
</dbReference>
<dbReference type="Proteomes" id="UP000694700">
    <property type="component" value="Unplaced"/>
</dbReference>
<feature type="region of interest" description="Disordered" evidence="5">
    <location>
        <begin position="1142"/>
        <end position="1222"/>
    </location>
</feature>
<dbReference type="CDD" id="cd09239">
    <property type="entry name" value="BRO1_HD-PTP_like"/>
    <property type="match status" value="1"/>
</dbReference>
<organism evidence="7 8">
    <name type="scientific">Cyprinus carpio</name>
    <name type="common">Common carp</name>
    <dbReference type="NCBI Taxonomy" id="7962"/>
    <lineage>
        <taxon>Eukaryota</taxon>
        <taxon>Metazoa</taxon>
        <taxon>Chordata</taxon>
        <taxon>Craniata</taxon>
        <taxon>Vertebrata</taxon>
        <taxon>Euteleostomi</taxon>
        <taxon>Actinopterygii</taxon>
        <taxon>Neopterygii</taxon>
        <taxon>Teleostei</taxon>
        <taxon>Ostariophysi</taxon>
        <taxon>Cypriniformes</taxon>
        <taxon>Cyprinidae</taxon>
        <taxon>Cyprininae</taxon>
        <taxon>Cyprinus</taxon>
    </lineage>
</organism>
<dbReference type="InterPro" id="IPR025304">
    <property type="entry name" value="ALIX_V_dom"/>
</dbReference>
<dbReference type="PROSITE" id="PS51180">
    <property type="entry name" value="BRO1"/>
    <property type="match status" value="1"/>
</dbReference>
<dbReference type="Gene3D" id="1.25.40.280">
    <property type="entry name" value="alix/aip1 like domains"/>
    <property type="match status" value="1"/>
</dbReference>
<dbReference type="InterPro" id="IPR038499">
    <property type="entry name" value="BRO1_sf"/>
</dbReference>
<feature type="compositionally biased region" description="Polar residues" evidence="5">
    <location>
        <begin position="1046"/>
        <end position="1060"/>
    </location>
</feature>
<evidence type="ECO:0000256" key="5">
    <source>
        <dbReference type="SAM" id="MobiDB-lite"/>
    </source>
</evidence>
<dbReference type="Ensembl" id="ENSCCRT00015020358.1">
    <property type="protein sequence ID" value="ENSCCRP00015019652.1"/>
    <property type="gene ID" value="ENSCCRG00015008530.1"/>
</dbReference>
<feature type="compositionally biased region" description="Polar residues" evidence="5">
    <location>
        <begin position="1142"/>
        <end position="1152"/>
    </location>
</feature>
<feature type="compositionally biased region" description="Polar residues" evidence="5">
    <location>
        <begin position="1166"/>
        <end position="1222"/>
    </location>
</feature>
<evidence type="ECO:0000313" key="7">
    <source>
        <dbReference type="Ensembl" id="ENSCCRP00015019652.1"/>
    </source>
</evidence>
<dbReference type="Pfam" id="PF13949">
    <property type="entry name" value="ALIX_LYPXL_bnd"/>
    <property type="match status" value="1"/>
</dbReference>
<dbReference type="Gene3D" id="1.20.120.560">
    <property type="entry name" value="alix/aip1 in complex with the ypdl late domain"/>
    <property type="match status" value="1"/>
</dbReference>
<evidence type="ECO:0000256" key="1">
    <source>
        <dbReference type="ARBA" id="ARBA00004177"/>
    </source>
</evidence>
<dbReference type="Gene3D" id="1.20.140.50">
    <property type="entry name" value="alix/aip1 like domains"/>
    <property type="match status" value="1"/>
</dbReference>
<evidence type="ECO:0000313" key="8">
    <source>
        <dbReference type="Proteomes" id="UP000694700"/>
    </source>
</evidence>
<dbReference type="PANTHER" id="PTHR23030">
    <property type="entry name" value="PCD6 INTERACTING PROTEIN-RELATED"/>
    <property type="match status" value="1"/>
</dbReference>
<dbReference type="CDD" id="cd09234">
    <property type="entry name" value="V_HD-PTP_like"/>
    <property type="match status" value="1"/>
</dbReference>
<feature type="compositionally biased region" description="Polar residues" evidence="5">
    <location>
        <begin position="941"/>
        <end position="957"/>
    </location>
</feature>
<evidence type="ECO:0000256" key="2">
    <source>
        <dbReference type="ARBA" id="ARBA00004496"/>
    </source>
</evidence>
<accession>A0A8C1YNW3</accession>
<feature type="compositionally biased region" description="Polar residues" evidence="5">
    <location>
        <begin position="1019"/>
        <end position="1039"/>
    </location>
</feature>
<dbReference type="PANTHER" id="PTHR23030:SF30">
    <property type="entry name" value="TYROSINE-PROTEIN PHOSPHATASE NON-RECEPTOR TYPE 23"/>
    <property type="match status" value="1"/>
</dbReference>
<keyword evidence="3" id="KW-0963">Cytoplasm</keyword>